<dbReference type="InterPro" id="IPR000073">
    <property type="entry name" value="AB_hydrolase_1"/>
</dbReference>
<comment type="caution">
    <text evidence="4">The sequence shown here is derived from an EMBL/GenBank/DDBJ whole genome shotgun (WGS) entry which is preliminary data.</text>
</comment>
<proteinExistence type="inferred from homology"/>
<keyword evidence="5" id="KW-1185">Reference proteome</keyword>
<dbReference type="PANTHER" id="PTHR43248:SF2">
    <property type="entry name" value="PROLYL AMINOPEPTIDASE"/>
    <property type="match status" value="1"/>
</dbReference>
<evidence type="ECO:0000259" key="3">
    <source>
        <dbReference type="Pfam" id="PF00561"/>
    </source>
</evidence>
<evidence type="ECO:0000256" key="2">
    <source>
        <dbReference type="ARBA" id="ARBA00022801"/>
    </source>
</evidence>
<feature type="domain" description="AB hydrolase-1" evidence="3">
    <location>
        <begin position="48"/>
        <end position="201"/>
    </location>
</feature>
<dbReference type="RefSeq" id="WP_136725790.1">
    <property type="nucleotide sequence ID" value="NZ_SUMC01000022.1"/>
</dbReference>
<dbReference type="EMBL" id="SUMC01000022">
    <property type="protein sequence ID" value="TKA09417.1"/>
    <property type="molecule type" value="Genomic_DNA"/>
</dbReference>
<dbReference type="AlphaFoldDB" id="A0A4U0SMF7"/>
<keyword evidence="2 4" id="KW-0378">Hydrolase</keyword>
<dbReference type="Pfam" id="PF00561">
    <property type="entry name" value="Abhydrolase_1"/>
    <property type="match status" value="1"/>
</dbReference>
<dbReference type="InterPro" id="IPR051601">
    <property type="entry name" value="Serine_prot/Carboxylest_S33"/>
</dbReference>
<dbReference type="InterPro" id="IPR002410">
    <property type="entry name" value="Peptidase_S33"/>
</dbReference>
<gene>
    <name evidence="4" type="ORF">FCI23_22775</name>
</gene>
<name>A0A4U0SMF7_9ACTN</name>
<dbReference type="Gene3D" id="3.40.50.1820">
    <property type="entry name" value="alpha/beta hydrolase"/>
    <property type="match status" value="1"/>
</dbReference>
<dbReference type="GO" id="GO:0004177">
    <property type="term" value="F:aminopeptidase activity"/>
    <property type="evidence" value="ECO:0007669"/>
    <property type="project" value="UniProtKB-EC"/>
</dbReference>
<evidence type="ECO:0000313" key="5">
    <source>
        <dbReference type="Proteomes" id="UP000305778"/>
    </source>
</evidence>
<evidence type="ECO:0000313" key="4">
    <source>
        <dbReference type="EMBL" id="TKA09417.1"/>
    </source>
</evidence>
<dbReference type="InterPro" id="IPR029058">
    <property type="entry name" value="AB_hydrolase_fold"/>
</dbReference>
<organism evidence="4 5">
    <name type="scientific">Actinacidiphila oryziradicis</name>
    <dbReference type="NCBI Taxonomy" id="2571141"/>
    <lineage>
        <taxon>Bacteria</taxon>
        <taxon>Bacillati</taxon>
        <taxon>Actinomycetota</taxon>
        <taxon>Actinomycetes</taxon>
        <taxon>Kitasatosporales</taxon>
        <taxon>Streptomycetaceae</taxon>
        <taxon>Actinacidiphila</taxon>
    </lineage>
</organism>
<reference evidence="4 5" key="1">
    <citation type="submission" date="2019-04" db="EMBL/GenBank/DDBJ databases">
        <title>Streptomyces oryziradicis sp. nov., a novel actinomycete isolated from rhizosphere soil of rice (Oryza sativa L.).</title>
        <authorList>
            <person name="Li C."/>
        </authorList>
    </citation>
    <scope>NUCLEOTIDE SEQUENCE [LARGE SCALE GENOMIC DNA]</scope>
    <source>
        <strain evidence="4 5">NEAU-C40</strain>
    </source>
</reference>
<accession>A0A4U0SMF7</accession>
<protein>
    <submittedName>
        <fullName evidence="4">Alpha/beta hydrolase</fullName>
    </submittedName>
</protein>
<dbReference type="SUPFAM" id="SSF53474">
    <property type="entry name" value="alpha/beta-Hydrolases"/>
    <property type="match status" value="1"/>
</dbReference>
<dbReference type="PANTHER" id="PTHR43248">
    <property type="entry name" value="2-SUCCINYL-6-HYDROXY-2,4-CYCLOHEXADIENE-1-CARBOXYLATE SYNTHASE"/>
    <property type="match status" value="1"/>
</dbReference>
<dbReference type="Proteomes" id="UP000305778">
    <property type="component" value="Unassembled WGS sequence"/>
</dbReference>
<dbReference type="GO" id="GO:0006508">
    <property type="term" value="P:proteolysis"/>
    <property type="evidence" value="ECO:0007669"/>
    <property type="project" value="InterPro"/>
</dbReference>
<dbReference type="PRINTS" id="PR00793">
    <property type="entry name" value="PROAMNOPTASE"/>
</dbReference>
<dbReference type="OrthoDB" id="9796770at2"/>
<sequence>MAVYHQPGTVITDHSFQVPLDHADPGGEQIEIYAREVVAAGREREPLPWLLFLQGGPGSPSPRPLGRDSWLTRALDDYRVLLLDQRGTGRSSPVTRQTLPLRGDAAAQAEYLARFRADSIVRDCELIRRERLGDDIRWSLLGQSYGGFCTLTYLSFAPEGVREAFVTGGLPGLRSTAEDVYRAAYPRVERKVAEHYARYPGDAATVRAVVRHLREHEVRLPGGGLLTPAAFQSLGMMLGTSTGSHTLHYLLEDAFLPGVDGPSGPVLSDSFLTEAQSRLSLAGNPLFAVLHESIYSQRSVSPRCTGWAAERVRGEFPQFDADKALESDGPVLFTGEMTYPWMFTADPALAPLWEASRLLALREDWPDLYDPEQLAHNEVPVAAAIYHDDMYVDAVGSLTTARSVRSLRTWVTDEYEHDGLRVSGGQVLDRLIRLVRGEL</sequence>
<evidence type="ECO:0000256" key="1">
    <source>
        <dbReference type="ARBA" id="ARBA00010088"/>
    </source>
</evidence>
<comment type="similarity">
    <text evidence="1">Belongs to the peptidase S33 family.</text>
</comment>